<evidence type="ECO:0000256" key="3">
    <source>
        <dbReference type="ARBA" id="ARBA00022946"/>
    </source>
</evidence>
<dbReference type="InterPro" id="IPR036625">
    <property type="entry name" value="E3-bd_dom_sf"/>
</dbReference>
<gene>
    <name evidence="7" type="ORF">FISHEDRAFT_59109</name>
</gene>
<feature type="compositionally biased region" description="Low complexity" evidence="4">
    <location>
        <begin position="353"/>
        <end position="365"/>
    </location>
</feature>
<sequence>MSTSLRVSRSVVAKVTSSRTVSSMYMNSRRLLHATSSVQALSPMQFPAMSPTMTEGGISRWAKKEGESFTVGDVILEIETDKATIDVEAQDEGILAKIILPDGTKNIPVGKTIAVLAEEGDDISNVEIPAEAAAPVKPKSVEAAPPPPVQSTPAASTSRLIVSSSAPPSSDFHPTHSRTLFPSVQRLLAENHVENAETIKGTGVRGMLTKGDVLAYLGKASGPLGTYKPGPSPIEVGASAAHNKAAATPESKPAPPPLDGAAIRQIIVSSMDVFQLKASKPKAPVYSGLSFDDIMSDYLPKKPSPAPAVDAAEEKYAALIAEAQRALSVADRALHEAYAEHHRAAASTPPPSYSSSTSSYLDGLH</sequence>
<dbReference type="PANTHER" id="PTHR23151:SF82">
    <property type="entry name" value="PYRUVATE DEHYDROGENASE COMPLEX PROTEIN X COMPONENT, MITOCHONDRIAL"/>
    <property type="match status" value="1"/>
</dbReference>
<protein>
    <recommendedName>
        <fullName evidence="9">Single hybrid motif-containing protein</fullName>
    </recommendedName>
</protein>
<evidence type="ECO:0000259" key="5">
    <source>
        <dbReference type="PROSITE" id="PS50968"/>
    </source>
</evidence>
<dbReference type="OrthoDB" id="537444at2759"/>
<evidence type="ECO:0000256" key="2">
    <source>
        <dbReference type="ARBA" id="ARBA00022823"/>
    </source>
</evidence>
<evidence type="ECO:0000313" key="7">
    <source>
        <dbReference type="EMBL" id="KIY48307.1"/>
    </source>
</evidence>
<proteinExistence type="inferred from homology"/>
<dbReference type="Pfam" id="PF02817">
    <property type="entry name" value="E3_binding"/>
    <property type="match status" value="1"/>
</dbReference>
<dbReference type="InterPro" id="IPR045257">
    <property type="entry name" value="E2/Pdx1"/>
</dbReference>
<dbReference type="EMBL" id="KN881851">
    <property type="protein sequence ID" value="KIY48307.1"/>
    <property type="molecule type" value="Genomic_DNA"/>
</dbReference>
<dbReference type="InterPro" id="IPR011053">
    <property type="entry name" value="Single_hybrid_motif"/>
</dbReference>
<feature type="region of interest" description="Disordered" evidence="4">
    <location>
        <begin position="135"/>
        <end position="177"/>
    </location>
</feature>
<evidence type="ECO:0000313" key="8">
    <source>
        <dbReference type="Proteomes" id="UP000054144"/>
    </source>
</evidence>
<evidence type="ECO:0000256" key="4">
    <source>
        <dbReference type="SAM" id="MobiDB-lite"/>
    </source>
</evidence>
<accession>A0A0D7ABF8</accession>
<dbReference type="GO" id="GO:0004742">
    <property type="term" value="F:dihydrolipoyllysine-residue acetyltransferase activity"/>
    <property type="evidence" value="ECO:0007669"/>
    <property type="project" value="TreeGrafter"/>
</dbReference>
<dbReference type="InterPro" id="IPR000089">
    <property type="entry name" value="Biotin_lipoyl"/>
</dbReference>
<feature type="domain" description="Lipoyl-binding" evidence="5">
    <location>
        <begin position="37"/>
        <end position="117"/>
    </location>
</feature>
<dbReference type="PANTHER" id="PTHR23151">
    <property type="entry name" value="DIHYDROLIPOAMIDE ACETYL/SUCCINYL-TRANSFERASE-RELATED"/>
    <property type="match status" value="1"/>
</dbReference>
<dbReference type="GO" id="GO:0006086">
    <property type="term" value="P:pyruvate decarboxylation to acetyl-CoA"/>
    <property type="evidence" value="ECO:0007669"/>
    <property type="project" value="InterPro"/>
</dbReference>
<dbReference type="InterPro" id="IPR003016">
    <property type="entry name" value="2-oxoA_DH_lipoyl-BS"/>
</dbReference>
<feature type="domain" description="Peripheral subunit-binding (PSBD)" evidence="6">
    <location>
        <begin position="179"/>
        <end position="217"/>
    </location>
</feature>
<keyword evidence="3" id="KW-0809">Transit peptide</keyword>
<dbReference type="GO" id="GO:0045254">
    <property type="term" value="C:pyruvate dehydrogenase complex"/>
    <property type="evidence" value="ECO:0007669"/>
    <property type="project" value="InterPro"/>
</dbReference>
<dbReference type="PROSITE" id="PS50968">
    <property type="entry name" value="BIOTINYL_LIPOYL"/>
    <property type="match status" value="1"/>
</dbReference>
<feature type="compositionally biased region" description="Polar residues" evidence="4">
    <location>
        <begin position="151"/>
        <end position="168"/>
    </location>
</feature>
<organism evidence="7 8">
    <name type="scientific">Fistulina hepatica ATCC 64428</name>
    <dbReference type="NCBI Taxonomy" id="1128425"/>
    <lineage>
        <taxon>Eukaryota</taxon>
        <taxon>Fungi</taxon>
        <taxon>Dikarya</taxon>
        <taxon>Basidiomycota</taxon>
        <taxon>Agaricomycotina</taxon>
        <taxon>Agaricomycetes</taxon>
        <taxon>Agaricomycetidae</taxon>
        <taxon>Agaricales</taxon>
        <taxon>Fistulinaceae</taxon>
        <taxon>Fistulina</taxon>
    </lineage>
</organism>
<feature type="region of interest" description="Disordered" evidence="4">
    <location>
        <begin position="339"/>
        <end position="365"/>
    </location>
</feature>
<evidence type="ECO:0008006" key="9">
    <source>
        <dbReference type="Google" id="ProtNLM"/>
    </source>
</evidence>
<dbReference type="Gene3D" id="4.10.320.10">
    <property type="entry name" value="E3-binding domain"/>
    <property type="match status" value="1"/>
</dbReference>
<dbReference type="FunFam" id="2.40.50.100:FF:000010">
    <property type="entry name" value="Acetyltransferase component of pyruvate dehydrogenase complex"/>
    <property type="match status" value="1"/>
</dbReference>
<dbReference type="SUPFAM" id="SSF47005">
    <property type="entry name" value="Peripheral subunit-binding domain of 2-oxo acid dehydrogenase complex"/>
    <property type="match status" value="1"/>
</dbReference>
<reference evidence="7 8" key="1">
    <citation type="journal article" date="2015" name="Fungal Genet. Biol.">
        <title>Evolution of novel wood decay mechanisms in Agaricales revealed by the genome sequences of Fistulina hepatica and Cylindrobasidium torrendii.</title>
        <authorList>
            <person name="Floudas D."/>
            <person name="Held B.W."/>
            <person name="Riley R."/>
            <person name="Nagy L.G."/>
            <person name="Koehler G."/>
            <person name="Ransdell A.S."/>
            <person name="Younus H."/>
            <person name="Chow J."/>
            <person name="Chiniquy J."/>
            <person name="Lipzen A."/>
            <person name="Tritt A."/>
            <person name="Sun H."/>
            <person name="Haridas S."/>
            <person name="LaButti K."/>
            <person name="Ohm R.A."/>
            <person name="Kues U."/>
            <person name="Blanchette R.A."/>
            <person name="Grigoriev I.V."/>
            <person name="Minto R.E."/>
            <person name="Hibbett D.S."/>
        </authorList>
    </citation>
    <scope>NUCLEOTIDE SEQUENCE [LARGE SCALE GENOMIC DNA]</scope>
    <source>
        <strain evidence="7 8">ATCC 64428</strain>
    </source>
</reference>
<comment type="similarity">
    <text evidence="1">Belongs to the 2-oxoacid dehydrogenase family.</text>
</comment>
<dbReference type="PROSITE" id="PS00189">
    <property type="entry name" value="LIPOYL"/>
    <property type="match status" value="1"/>
</dbReference>
<dbReference type="Pfam" id="PF00364">
    <property type="entry name" value="Biotin_lipoyl"/>
    <property type="match status" value="1"/>
</dbReference>
<keyword evidence="2" id="KW-0450">Lipoyl</keyword>
<name>A0A0D7ABF8_9AGAR</name>
<evidence type="ECO:0000256" key="1">
    <source>
        <dbReference type="ARBA" id="ARBA00007317"/>
    </source>
</evidence>
<dbReference type="CDD" id="cd06849">
    <property type="entry name" value="lipoyl_domain"/>
    <property type="match status" value="1"/>
</dbReference>
<dbReference type="Proteomes" id="UP000054144">
    <property type="component" value="Unassembled WGS sequence"/>
</dbReference>
<evidence type="ECO:0000259" key="6">
    <source>
        <dbReference type="PROSITE" id="PS51826"/>
    </source>
</evidence>
<dbReference type="InterPro" id="IPR004167">
    <property type="entry name" value="PSBD"/>
</dbReference>
<dbReference type="Gene3D" id="2.40.50.100">
    <property type="match status" value="1"/>
</dbReference>
<keyword evidence="8" id="KW-1185">Reference proteome</keyword>
<dbReference type="PROSITE" id="PS51826">
    <property type="entry name" value="PSBD"/>
    <property type="match status" value="1"/>
</dbReference>
<dbReference type="AlphaFoldDB" id="A0A0D7ABF8"/>
<dbReference type="SUPFAM" id="SSF51230">
    <property type="entry name" value="Single hybrid motif"/>
    <property type="match status" value="1"/>
</dbReference>